<keyword evidence="3" id="KW-1185">Reference proteome</keyword>
<name>A0A0L8AH32_9BACT</name>
<dbReference type="EMBL" id="JSVA01000022">
    <property type="protein sequence ID" value="KOF01537.1"/>
    <property type="molecule type" value="Genomic_DNA"/>
</dbReference>
<dbReference type="PATRIC" id="fig|1566026.4.peg.1803"/>
<evidence type="ECO:0000313" key="2">
    <source>
        <dbReference type="EMBL" id="KOF01537.1"/>
    </source>
</evidence>
<dbReference type="InterPro" id="IPR006083">
    <property type="entry name" value="PRK/URK"/>
</dbReference>
<comment type="caution">
    <text evidence="2">The sequence shown here is derived from an EMBL/GenBank/DDBJ whole genome shotgun (WGS) entry which is preliminary data.</text>
</comment>
<dbReference type="RefSeq" id="WP_053224922.1">
    <property type="nucleotide sequence ID" value="NZ_JSVA01000022.1"/>
</dbReference>
<feature type="domain" description="Guanylate kinase-like" evidence="1">
    <location>
        <begin position="6"/>
        <end position="202"/>
    </location>
</feature>
<dbReference type="AlphaFoldDB" id="A0A0L8AH32"/>
<sequence>MSENKPYIIGITGGSGSGKTRFLRSLIESFDSGVASISQDDYYRPREHQLVDKNGEFNFDRPESIDYEHFASDLLALSKGNDVEKQEYTFNNPNIQPKNILIKAAPVILVEGIFIFHYQKISELIDLKVFVDAKDYIKLQRRLTRDRVERGYDADDVLYKYENHIMPSYQKYIEPHKEHADIVVPNNTDFGVALDVLKAFIQSKINEYTV</sequence>
<dbReference type="GO" id="GO:0016301">
    <property type="term" value="F:kinase activity"/>
    <property type="evidence" value="ECO:0007669"/>
    <property type="project" value="UniProtKB-KW"/>
</dbReference>
<dbReference type="PRINTS" id="PR00988">
    <property type="entry name" value="URIDINKINASE"/>
</dbReference>
<dbReference type="InterPro" id="IPR008144">
    <property type="entry name" value="Guanylate_kin-like_dom"/>
</dbReference>
<keyword evidence="2" id="KW-0418">Kinase</keyword>
<proteinExistence type="predicted"/>
<reference evidence="3" key="1">
    <citation type="submission" date="2014-11" db="EMBL/GenBank/DDBJ databases">
        <title>Genome sequencing of Roseivirga sp. D-25.</title>
        <authorList>
            <person name="Selvaratnam C."/>
            <person name="Thevarajoo S."/>
            <person name="Goh K.M."/>
            <person name="Eee R."/>
            <person name="Chan K.-G."/>
            <person name="Chong C.S."/>
        </authorList>
    </citation>
    <scope>NUCLEOTIDE SEQUENCE [LARGE SCALE GENOMIC DNA]</scope>
    <source>
        <strain evidence="3">D-25</strain>
    </source>
</reference>
<dbReference type="PROSITE" id="PS50052">
    <property type="entry name" value="GUANYLATE_KINASE_2"/>
    <property type="match status" value="1"/>
</dbReference>
<dbReference type="NCBIfam" id="NF004018">
    <property type="entry name" value="PRK05480.1"/>
    <property type="match status" value="1"/>
</dbReference>
<evidence type="ECO:0000259" key="1">
    <source>
        <dbReference type="PROSITE" id="PS50052"/>
    </source>
</evidence>
<gene>
    <name evidence="2" type="ORF">OB69_16830</name>
</gene>
<accession>A0A0L8AH32</accession>
<keyword evidence="2" id="KW-0808">Transferase</keyword>
<dbReference type="Proteomes" id="UP000036908">
    <property type="component" value="Unassembled WGS sequence"/>
</dbReference>
<dbReference type="InterPro" id="IPR027417">
    <property type="entry name" value="P-loop_NTPase"/>
</dbReference>
<dbReference type="SUPFAM" id="SSF52540">
    <property type="entry name" value="P-loop containing nucleoside triphosphate hydrolases"/>
    <property type="match status" value="1"/>
</dbReference>
<dbReference type="Pfam" id="PF00485">
    <property type="entry name" value="PRK"/>
    <property type="match status" value="1"/>
</dbReference>
<dbReference type="GO" id="GO:0005524">
    <property type="term" value="F:ATP binding"/>
    <property type="evidence" value="ECO:0007669"/>
    <property type="project" value="InterPro"/>
</dbReference>
<dbReference type="PANTHER" id="PTHR10285">
    <property type="entry name" value="URIDINE KINASE"/>
    <property type="match status" value="1"/>
</dbReference>
<dbReference type="OrthoDB" id="9777642at2"/>
<dbReference type="Gene3D" id="3.40.50.300">
    <property type="entry name" value="P-loop containing nucleotide triphosphate hydrolases"/>
    <property type="match status" value="1"/>
</dbReference>
<evidence type="ECO:0000313" key="3">
    <source>
        <dbReference type="Proteomes" id="UP000036908"/>
    </source>
</evidence>
<protein>
    <submittedName>
        <fullName evidence="2">Uridine kinase</fullName>
    </submittedName>
</protein>
<organism evidence="2 3">
    <name type="scientific">Roseivirga seohaensis subsp. aquiponti</name>
    <dbReference type="NCBI Taxonomy" id="1566026"/>
    <lineage>
        <taxon>Bacteria</taxon>
        <taxon>Pseudomonadati</taxon>
        <taxon>Bacteroidota</taxon>
        <taxon>Cytophagia</taxon>
        <taxon>Cytophagales</taxon>
        <taxon>Roseivirgaceae</taxon>
        <taxon>Roseivirga</taxon>
    </lineage>
</organism>